<gene>
    <name evidence="2" type="ORF">M378DRAFT_66476</name>
</gene>
<name>A0A0C2X8D0_AMAMK</name>
<organism evidence="2 3">
    <name type="scientific">Amanita muscaria (strain Koide BX008)</name>
    <dbReference type="NCBI Taxonomy" id="946122"/>
    <lineage>
        <taxon>Eukaryota</taxon>
        <taxon>Fungi</taxon>
        <taxon>Dikarya</taxon>
        <taxon>Basidiomycota</taxon>
        <taxon>Agaricomycotina</taxon>
        <taxon>Agaricomycetes</taxon>
        <taxon>Agaricomycetidae</taxon>
        <taxon>Agaricales</taxon>
        <taxon>Pluteineae</taxon>
        <taxon>Amanitaceae</taxon>
        <taxon>Amanita</taxon>
    </lineage>
</organism>
<evidence type="ECO:0000313" key="2">
    <source>
        <dbReference type="EMBL" id="KIL70612.1"/>
    </source>
</evidence>
<accession>A0A0C2X8D0</accession>
<dbReference type="Proteomes" id="UP000054549">
    <property type="component" value="Unassembled WGS sequence"/>
</dbReference>
<dbReference type="HOGENOM" id="CLU_080479_0_0_1"/>
<feature type="compositionally biased region" description="Polar residues" evidence="1">
    <location>
        <begin position="70"/>
        <end position="79"/>
    </location>
</feature>
<dbReference type="EMBL" id="KN818223">
    <property type="protein sequence ID" value="KIL70612.1"/>
    <property type="molecule type" value="Genomic_DNA"/>
</dbReference>
<dbReference type="OrthoDB" id="3361956at2759"/>
<feature type="compositionally biased region" description="Polar residues" evidence="1">
    <location>
        <begin position="1"/>
        <end position="11"/>
    </location>
</feature>
<dbReference type="AlphaFoldDB" id="A0A0C2X8D0"/>
<reference evidence="2 3" key="1">
    <citation type="submission" date="2014-04" db="EMBL/GenBank/DDBJ databases">
        <title>Evolutionary Origins and Diversification of the Mycorrhizal Mutualists.</title>
        <authorList>
            <consortium name="DOE Joint Genome Institute"/>
            <consortium name="Mycorrhizal Genomics Consortium"/>
            <person name="Kohler A."/>
            <person name="Kuo A."/>
            <person name="Nagy L.G."/>
            <person name="Floudas D."/>
            <person name="Copeland A."/>
            <person name="Barry K.W."/>
            <person name="Cichocki N."/>
            <person name="Veneault-Fourrey C."/>
            <person name="LaButti K."/>
            <person name="Lindquist E.A."/>
            <person name="Lipzen A."/>
            <person name="Lundell T."/>
            <person name="Morin E."/>
            <person name="Murat C."/>
            <person name="Riley R."/>
            <person name="Ohm R."/>
            <person name="Sun H."/>
            <person name="Tunlid A."/>
            <person name="Henrissat B."/>
            <person name="Grigoriev I.V."/>
            <person name="Hibbett D.S."/>
            <person name="Martin F."/>
        </authorList>
    </citation>
    <scope>NUCLEOTIDE SEQUENCE [LARGE SCALE GENOMIC DNA]</scope>
    <source>
        <strain evidence="2 3">Koide BX008</strain>
    </source>
</reference>
<keyword evidence="3" id="KW-1185">Reference proteome</keyword>
<evidence type="ECO:0000313" key="3">
    <source>
        <dbReference type="Proteomes" id="UP000054549"/>
    </source>
</evidence>
<proteinExistence type="predicted"/>
<feature type="compositionally biased region" description="Basic and acidic residues" evidence="1">
    <location>
        <begin position="50"/>
        <end position="59"/>
    </location>
</feature>
<sequence>MSASASNTVHGSSSRSRPLPRRKPNDDAAYTGPSAATLAASGGGQGVKRPASERAEQDSRHKRKKVDVTLNGQSRSTVDQLSEARMSLVEFNKLSMSELYRYLIQFNIIPMIRPSPLLVDDPPPPVALANPIRISAREMSPGAVVMSANRPRRELRTRSSRLIDEDTGRTAVLADIEEVHNVIAGIVERHFRETLTISGREEVDTLASFMCAVERAKATRIRA</sequence>
<dbReference type="InParanoid" id="A0A0C2X8D0"/>
<dbReference type="STRING" id="946122.A0A0C2X8D0"/>
<evidence type="ECO:0000256" key="1">
    <source>
        <dbReference type="SAM" id="MobiDB-lite"/>
    </source>
</evidence>
<feature type="region of interest" description="Disordered" evidence="1">
    <location>
        <begin position="1"/>
        <end position="79"/>
    </location>
</feature>
<protein>
    <submittedName>
        <fullName evidence="2">Uncharacterized protein</fullName>
    </submittedName>
</protein>